<dbReference type="EMBL" id="NBNE01001473">
    <property type="protein sequence ID" value="OWZ13880.1"/>
    <property type="molecule type" value="Genomic_DNA"/>
</dbReference>
<keyword evidence="2" id="KW-1185">Reference proteome</keyword>
<protein>
    <recommendedName>
        <fullName evidence="3">Reverse transcriptase</fullName>
    </recommendedName>
</protein>
<evidence type="ECO:0000313" key="2">
    <source>
        <dbReference type="Proteomes" id="UP000198211"/>
    </source>
</evidence>
<accession>A0A225WAM1</accession>
<evidence type="ECO:0000313" key="1">
    <source>
        <dbReference type="EMBL" id="OWZ13880.1"/>
    </source>
</evidence>
<dbReference type="Proteomes" id="UP000198211">
    <property type="component" value="Unassembled WGS sequence"/>
</dbReference>
<sequence length="118" mass="13174">MRDDIMLLPDLSDLTSDFDISKVAMGVPGRTTPTKEEQLRRILERHSKIFLGDGKAGPSPARRVMCEIDGRQTYSAPTKVNYPKVAMKVYELLKNLLETGLIEMSDSAGFSPIMMVLK</sequence>
<proteinExistence type="predicted"/>
<name>A0A225WAM1_9STRA</name>
<organism evidence="1 2">
    <name type="scientific">Phytophthora megakarya</name>
    <dbReference type="NCBI Taxonomy" id="4795"/>
    <lineage>
        <taxon>Eukaryota</taxon>
        <taxon>Sar</taxon>
        <taxon>Stramenopiles</taxon>
        <taxon>Oomycota</taxon>
        <taxon>Peronosporomycetes</taxon>
        <taxon>Peronosporales</taxon>
        <taxon>Peronosporaceae</taxon>
        <taxon>Phytophthora</taxon>
    </lineage>
</organism>
<comment type="caution">
    <text evidence="1">The sequence shown here is derived from an EMBL/GenBank/DDBJ whole genome shotgun (WGS) entry which is preliminary data.</text>
</comment>
<reference evidence="2" key="1">
    <citation type="submission" date="2017-03" db="EMBL/GenBank/DDBJ databases">
        <title>Phytopthora megakarya and P. palmivora, two closely related causual agents of cacao black pod achieved similar genome size and gene model numbers by different mechanisms.</title>
        <authorList>
            <person name="Ali S."/>
            <person name="Shao J."/>
            <person name="Larry D.J."/>
            <person name="Kronmiller B."/>
            <person name="Shen D."/>
            <person name="Strem M.D."/>
            <person name="Melnick R.L."/>
            <person name="Guiltinan M.J."/>
            <person name="Tyler B.M."/>
            <person name="Meinhardt L.W."/>
            <person name="Bailey B.A."/>
        </authorList>
    </citation>
    <scope>NUCLEOTIDE SEQUENCE [LARGE SCALE GENOMIC DNA]</scope>
    <source>
        <strain evidence="2">zdho120</strain>
    </source>
</reference>
<gene>
    <name evidence="1" type="ORF">PHMEG_00012726</name>
</gene>
<evidence type="ECO:0008006" key="3">
    <source>
        <dbReference type="Google" id="ProtNLM"/>
    </source>
</evidence>
<dbReference type="AlphaFoldDB" id="A0A225WAM1"/>